<evidence type="ECO:0000313" key="3">
    <source>
        <dbReference type="Proteomes" id="UP000621390"/>
    </source>
</evidence>
<dbReference type="SUPFAM" id="SSF56214">
    <property type="entry name" value="4'-phosphopantetheinyl transferase"/>
    <property type="match status" value="1"/>
</dbReference>
<evidence type="ECO:0000313" key="1">
    <source>
        <dbReference type="EMBL" id="MBJ7266202.1"/>
    </source>
</evidence>
<dbReference type="AlphaFoldDB" id="A0A8I1G8S3"/>
<dbReference type="Proteomes" id="UP000655994">
    <property type="component" value="Unassembled WGS sequence"/>
</dbReference>
<reference evidence="2 4" key="1">
    <citation type="submission" date="2020-09" db="EMBL/GenBank/DDBJ databases">
        <title>Draft Genomes of Bacterial Isolates from North Pond Shallow Sediments.</title>
        <authorList>
            <person name="Kiel Reese B."/>
            <person name="Mullis M."/>
            <person name="Weisend R.E."/>
        </authorList>
    </citation>
    <scope>NUCLEOTIDE SEQUENCE</scope>
    <source>
        <strain evidence="2">KJE-2</strain>
        <strain evidence="1 4">KJE-3</strain>
    </source>
</reference>
<comment type="caution">
    <text evidence="2">The sequence shown here is derived from an EMBL/GenBank/DDBJ whole genome shotgun (WGS) entry which is preliminary data.</text>
</comment>
<name>A0A8I1G8S3_9GAMM</name>
<dbReference type="RefSeq" id="WP_199493982.1">
    <property type="nucleotide sequence ID" value="NZ_JAEMOO010000005.1"/>
</dbReference>
<dbReference type="EMBL" id="JAEMOP010000009">
    <property type="protein sequence ID" value="MBJ7316341.1"/>
    <property type="molecule type" value="Genomic_DNA"/>
</dbReference>
<dbReference type="GO" id="GO:0008897">
    <property type="term" value="F:holo-[acyl-carrier-protein] synthase activity"/>
    <property type="evidence" value="ECO:0007669"/>
    <property type="project" value="InterPro"/>
</dbReference>
<evidence type="ECO:0000313" key="4">
    <source>
        <dbReference type="Proteomes" id="UP000655994"/>
    </source>
</evidence>
<dbReference type="InterPro" id="IPR037143">
    <property type="entry name" value="4-PPantetheinyl_Trfase_dom_sf"/>
</dbReference>
<gene>
    <name evidence="1" type="ORF">JHC10_04505</name>
    <name evidence="2" type="ORF">JHC11_10155</name>
</gene>
<dbReference type="Gene3D" id="3.90.470.20">
    <property type="entry name" value="4'-phosphopantetheinyl transferase domain"/>
    <property type="match status" value="1"/>
</dbReference>
<evidence type="ECO:0000313" key="2">
    <source>
        <dbReference type="EMBL" id="MBJ7316341.1"/>
    </source>
</evidence>
<accession>A0A8I1G8S3</accession>
<dbReference type="EMBL" id="JAEMOS010000011">
    <property type="protein sequence ID" value="MBJ7266202.1"/>
    <property type="molecule type" value="Genomic_DNA"/>
</dbReference>
<dbReference type="Proteomes" id="UP000621390">
    <property type="component" value="Unassembled WGS sequence"/>
</dbReference>
<protein>
    <submittedName>
        <fullName evidence="2">Phosphopantetheinyl transferase related enzyme</fullName>
    </submittedName>
</protein>
<organism evidence="2 3">
    <name type="scientific">Idiomarina abyssalis</name>
    <dbReference type="NCBI Taxonomy" id="86102"/>
    <lineage>
        <taxon>Bacteria</taxon>
        <taxon>Pseudomonadati</taxon>
        <taxon>Pseudomonadota</taxon>
        <taxon>Gammaproteobacteria</taxon>
        <taxon>Alteromonadales</taxon>
        <taxon>Idiomarinaceae</taxon>
        <taxon>Idiomarina</taxon>
    </lineage>
</organism>
<proteinExistence type="predicted"/>
<keyword evidence="4" id="KW-1185">Reference proteome</keyword>
<dbReference type="GO" id="GO:0000287">
    <property type="term" value="F:magnesium ion binding"/>
    <property type="evidence" value="ECO:0007669"/>
    <property type="project" value="InterPro"/>
</dbReference>
<sequence length="185" mass="20773">MVIGYRLYNDTAPPRQVSEATRDLLIQLVRKYWPVSGPVHVTIDKTPSGAPLLSVNDQPVYCSLSHKSGFIAAAYSTTCSIGIDVENLRTSKNYQRIRDYYKDGFLAGSSLTKQAFFRQWTLAEAVAKASGDPLLKVLEQPLEKQQHAAKYFRLNSFLLCGYQAVTADKVSDISLYQLDSDNQWQ</sequence>
<keyword evidence="2" id="KW-0808">Transferase</keyword>